<name>F2NI07_DESAR</name>
<dbReference type="GO" id="GO:0000160">
    <property type="term" value="P:phosphorelay signal transduction system"/>
    <property type="evidence" value="ECO:0007669"/>
    <property type="project" value="InterPro"/>
</dbReference>
<protein>
    <submittedName>
        <fullName evidence="4">Response regulator receiver protein</fullName>
    </submittedName>
</protein>
<dbReference type="PANTHER" id="PTHR44591">
    <property type="entry name" value="STRESS RESPONSE REGULATOR PROTEIN 1"/>
    <property type="match status" value="1"/>
</dbReference>
<dbReference type="CDD" id="cd00156">
    <property type="entry name" value="REC"/>
    <property type="match status" value="1"/>
</dbReference>
<dbReference type="Gene3D" id="3.40.50.2300">
    <property type="match status" value="1"/>
</dbReference>
<feature type="modified residue" description="4-aspartylphosphate" evidence="2">
    <location>
        <position position="54"/>
    </location>
</feature>
<dbReference type="InterPro" id="IPR011006">
    <property type="entry name" value="CheY-like_superfamily"/>
</dbReference>
<dbReference type="RefSeq" id="WP_013706742.1">
    <property type="nucleotide sequence ID" value="NC_015388.1"/>
</dbReference>
<feature type="domain" description="Response regulatory" evidence="3">
    <location>
        <begin position="5"/>
        <end position="119"/>
    </location>
</feature>
<dbReference type="PROSITE" id="PS50110">
    <property type="entry name" value="RESPONSE_REGULATORY"/>
    <property type="match status" value="1"/>
</dbReference>
<proteinExistence type="predicted"/>
<reference evidence="4 5" key="1">
    <citation type="journal article" date="2011" name="Stand. Genomic Sci.">
        <title>Complete genome sequence of the acetate-degrading sulfate reducer Desulfobacca acetoxidans type strain (ASRB2).</title>
        <authorList>
            <person name="Goker M."/>
            <person name="Teshima H."/>
            <person name="Lapidus A."/>
            <person name="Nolan M."/>
            <person name="Lucas S."/>
            <person name="Hammon N."/>
            <person name="Deshpande S."/>
            <person name="Cheng J.F."/>
            <person name="Tapia R."/>
            <person name="Han C."/>
            <person name="Goodwin L."/>
            <person name="Pitluck S."/>
            <person name="Huntemann M."/>
            <person name="Liolios K."/>
            <person name="Ivanova N."/>
            <person name="Pagani I."/>
            <person name="Mavromatis K."/>
            <person name="Ovchinikova G."/>
            <person name="Pati A."/>
            <person name="Chen A."/>
            <person name="Palaniappan K."/>
            <person name="Land M."/>
            <person name="Hauser L."/>
            <person name="Brambilla E.M."/>
            <person name="Rohde M."/>
            <person name="Spring S."/>
            <person name="Detter J.C."/>
            <person name="Woyke T."/>
            <person name="Bristow J."/>
            <person name="Eisen J.A."/>
            <person name="Markowitz V."/>
            <person name="Hugenholtz P."/>
            <person name="Kyrpides N.C."/>
            <person name="Klenk H.P."/>
        </authorList>
    </citation>
    <scope>NUCLEOTIDE SEQUENCE [LARGE SCALE GENOMIC DNA]</scope>
    <source>
        <strain evidence="5">ATCC 700848 / DSM 11109 / ASRB2</strain>
    </source>
</reference>
<sequence length="119" mass="13579">MAEKLVLVVDDEPDMCWALEHLLHSQGFQTRRALNAQEALNLTDQCQFSCAFLDAKLPDMDGLVLARQILANAPQIRIIMVSGYFYRDDVSIQEAIRLGFIHDFISKPFLQQEILKAIE</sequence>
<evidence type="ECO:0000259" key="3">
    <source>
        <dbReference type="PROSITE" id="PS50110"/>
    </source>
</evidence>
<dbReference type="AlphaFoldDB" id="F2NI07"/>
<keyword evidence="5" id="KW-1185">Reference proteome</keyword>
<dbReference type="Proteomes" id="UP000000483">
    <property type="component" value="Chromosome"/>
</dbReference>
<dbReference type="InterPro" id="IPR001789">
    <property type="entry name" value="Sig_transdc_resp-reg_receiver"/>
</dbReference>
<evidence type="ECO:0000313" key="5">
    <source>
        <dbReference type="Proteomes" id="UP000000483"/>
    </source>
</evidence>
<organism evidence="4 5">
    <name type="scientific">Desulfobacca acetoxidans (strain ATCC 700848 / DSM 11109 / ASRB2)</name>
    <dbReference type="NCBI Taxonomy" id="880072"/>
    <lineage>
        <taxon>Bacteria</taxon>
        <taxon>Pseudomonadati</taxon>
        <taxon>Thermodesulfobacteriota</taxon>
        <taxon>Desulfobaccia</taxon>
        <taxon>Desulfobaccales</taxon>
        <taxon>Desulfobaccaceae</taxon>
        <taxon>Desulfobacca</taxon>
    </lineage>
</organism>
<dbReference type="SMART" id="SM00448">
    <property type="entry name" value="REC"/>
    <property type="match status" value="1"/>
</dbReference>
<evidence type="ECO:0000256" key="1">
    <source>
        <dbReference type="ARBA" id="ARBA00022553"/>
    </source>
</evidence>
<gene>
    <name evidence="4" type="ordered locus">Desac_1793</name>
</gene>
<accession>F2NI07</accession>
<dbReference type="SUPFAM" id="SSF52172">
    <property type="entry name" value="CheY-like"/>
    <property type="match status" value="1"/>
</dbReference>
<dbReference type="KEGG" id="dao:Desac_1793"/>
<keyword evidence="1 2" id="KW-0597">Phosphoprotein</keyword>
<dbReference type="eggNOG" id="COG2204">
    <property type="taxonomic scope" value="Bacteria"/>
</dbReference>
<evidence type="ECO:0000256" key="2">
    <source>
        <dbReference type="PROSITE-ProRule" id="PRU00169"/>
    </source>
</evidence>
<dbReference type="PANTHER" id="PTHR44591:SF3">
    <property type="entry name" value="RESPONSE REGULATORY DOMAIN-CONTAINING PROTEIN"/>
    <property type="match status" value="1"/>
</dbReference>
<evidence type="ECO:0000313" key="4">
    <source>
        <dbReference type="EMBL" id="AEB09633.1"/>
    </source>
</evidence>
<dbReference type="HOGENOM" id="CLU_000445_69_8_7"/>
<reference evidence="5" key="2">
    <citation type="submission" date="2011-03" db="EMBL/GenBank/DDBJ databases">
        <title>The complete genome of Desulfobacca acetoxidans DSM 11109.</title>
        <authorList>
            <consortium name="US DOE Joint Genome Institute (JGI-PGF)"/>
            <person name="Lucas S."/>
            <person name="Copeland A."/>
            <person name="Lapidus A."/>
            <person name="Bruce D."/>
            <person name="Goodwin L."/>
            <person name="Pitluck S."/>
            <person name="Peters L."/>
            <person name="Kyrpides N."/>
            <person name="Mavromatis K."/>
            <person name="Ivanova N."/>
            <person name="Ovchinnikova G."/>
            <person name="Teshima H."/>
            <person name="Detter J.C."/>
            <person name="Han C."/>
            <person name="Land M."/>
            <person name="Hauser L."/>
            <person name="Markowitz V."/>
            <person name="Cheng J.-F."/>
            <person name="Hugenholtz P."/>
            <person name="Woyke T."/>
            <person name="Wu D."/>
            <person name="Spring S."/>
            <person name="Schueler E."/>
            <person name="Brambilla E."/>
            <person name="Klenk H.-P."/>
            <person name="Eisen J.A."/>
        </authorList>
    </citation>
    <scope>NUCLEOTIDE SEQUENCE [LARGE SCALE GENOMIC DNA]</scope>
    <source>
        <strain evidence="5">ATCC 700848 / DSM 11109 / ASRB2</strain>
    </source>
</reference>
<dbReference type="STRING" id="880072.Desac_1793"/>
<dbReference type="InterPro" id="IPR050595">
    <property type="entry name" value="Bact_response_regulator"/>
</dbReference>
<dbReference type="Pfam" id="PF00072">
    <property type="entry name" value="Response_reg"/>
    <property type="match status" value="1"/>
</dbReference>
<dbReference type="EMBL" id="CP002629">
    <property type="protein sequence ID" value="AEB09633.1"/>
    <property type="molecule type" value="Genomic_DNA"/>
</dbReference>